<keyword evidence="7" id="KW-1185">Reference proteome</keyword>
<dbReference type="SMART" id="SM00606">
    <property type="entry name" value="CBD_IV"/>
    <property type="match status" value="1"/>
</dbReference>
<dbReference type="Pfam" id="PF03422">
    <property type="entry name" value="CBM_6"/>
    <property type="match status" value="1"/>
</dbReference>
<evidence type="ECO:0000259" key="3">
    <source>
        <dbReference type="PROSITE" id="PS51175"/>
    </source>
</evidence>
<dbReference type="AlphaFoldDB" id="A0AAC8Q6Z1"/>
<dbReference type="Proteomes" id="UP000035579">
    <property type="component" value="Chromosome"/>
</dbReference>
<dbReference type="SUPFAM" id="SSF49695">
    <property type="entry name" value="gamma-Crystallin-like"/>
    <property type="match status" value="1"/>
</dbReference>
<evidence type="ECO:0000313" key="6">
    <source>
        <dbReference type="Proteomes" id="UP000035579"/>
    </source>
</evidence>
<sequence length="520" mass="56905">MSREVSLTLRPLALSFVLSLLSAPAWAQSAPATWTEHWFEHNQTVSRVYQDPDVAVYFDSAVSRSITWPNTFVGDVWRYTRRTYGHFGTDAQLYAIFHTAKYSGGHPSTYFDGSHDYRNVIDVGSSSTTAWTSGTGNDLDIVTHEVGHIVELGSKGVHNSPAFGLWGDSKWAEIYIYDVYLGLGRTSDANRWYNLMVNGTDGFPRANTHWFRDWFHPIYKNHGGAQVLNRYFVLLAQYLPKNGSDYARNLNWGEFIHFWSGAAGVNLKTLATSAFGWPTEWETQFVQAQRDFPFTYANPGPSAVAVFQDINHGGYAAALPVGRYSLAALNAWGVRNDDITSVRVANGYKVTFYADDNFAGATLTKTADDASLVDDGWNDVASSLVVSAASTSTPSTLVQAEAYSSMSGVATEATTDTDGGSNVGFIEAGDWMAYNGINFPATGSYRIEYRVASLSGGGRLSLDLNAGATVLGTVDLPATGGWQSWTTVSHTVNVTAGTYNVGIYAQAGGWNFNWFRITRL</sequence>
<dbReference type="InterPro" id="IPR005084">
    <property type="entry name" value="CBM6"/>
</dbReference>
<dbReference type="KEGG" id="age:AA314_03730"/>
<gene>
    <name evidence="4" type="ORF">AA314_03730</name>
    <name evidence="5" type="ORF">ATI61_108508</name>
</gene>
<evidence type="ECO:0000256" key="2">
    <source>
        <dbReference type="SAM" id="SignalP"/>
    </source>
</evidence>
<evidence type="ECO:0000313" key="5">
    <source>
        <dbReference type="EMBL" id="REG28965.1"/>
    </source>
</evidence>
<dbReference type="EMBL" id="QUMU01000008">
    <property type="protein sequence ID" value="REG28965.1"/>
    <property type="molecule type" value="Genomic_DNA"/>
</dbReference>
<feature type="chain" id="PRO_5042286302" evidence="2">
    <location>
        <begin position="28"/>
        <end position="520"/>
    </location>
</feature>
<protein>
    <submittedName>
        <fullName evidence="5">Carbohydrate binding protein with CBM6 domain</fullName>
    </submittedName>
</protein>
<dbReference type="RefSeq" id="WP_047856514.1">
    <property type="nucleotide sequence ID" value="NZ_CP011509.1"/>
</dbReference>
<feature type="signal peptide" evidence="2">
    <location>
        <begin position="1"/>
        <end position="27"/>
    </location>
</feature>
<name>A0AAC8Q6Z1_9BACT</name>
<evidence type="ECO:0000313" key="7">
    <source>
        <dbReference type="Proteomes" id="UP000256345"/>
    </source>
</evidence>
<dbReference type="InterPro" id="IPR008979">
    <property type="entry name" value="Galactose-bd-like_sf"/>
</dbReference>
<dbReference type="GO" id="GO:0030246">
    <property type="term" value="F:carbohydrate binding"/>
    <property type="evidence" value="ECO:0007669"/>
    <property type="project" value="InterPro"/>
</dbReference>
<dbReference type="InterPro" id="IPR011024">
    <property type="entry name" value="G_crystallin-like"/>
</dbReference>
<accession>A0AAC8Q6Z1</accession>
<keyword evidence="1 2" id="KW-0732">Signal</keyword>
<dbReference type="EMBL" id="CP011509">
    <property type="protein sequence ID" value="AKJ02104.1"/>
    <property type="molecule type" value="Genomic_DNA"/>
</dbReference>
<organism evidence="4 6">
    <name type="scientific">Archangium gephyra</name>
    <dbReference type="NCBI Taxonomy" id="48"/>
    <lineage>
        <taxon>Bacteria</taxon>
        <taxon>Pseudomonadati</taxon>
        <taxon>Myxococcota</taxon>
        <taxon>Myxococcia</taxon>
        <taxon>Myxococcales</taxon>
        <taxon>Cystobacterineae</taxon>
        <taxon>Archangiaceae</taxon>
        <taxon>Archangium</taxon>
    </lineage>
</organism>
<proteinExistence type="predicted"/>
<reference evidence="4 6" key="1">
    <citation type="submission" date="2015-05" db="EMBL/GenBank/DDBJ databases">
        <title>Genome assembly of Archangium gephyra DSM 2261.</title>
        <authorList>
            <person name="Sharma G."/>
            <person name="Subramanian S."/>
        </authorList>
    </citation>
    <scope>NUCLEOTIDE SEQUENCE [LARGE SCALE GENOMIC DNA]</scope>
    <source>
        <strain evidence="4 6">DSM 2261</strain>
    </source>
</reference>
<feature type="domain" description="CBM6" evidence="3">
    <location>
        <begin position="396"/>
        <end position="518"/>
    </location>
</feature>
<dbReference type="PROSITE" id="PS51175">
    <property type="entry name" value="CBM6"/>
    <property type="match status" value="1"/>
</dbReference>
<dbReference type="Gene3D" id="2.60.120.260">
    <property type="entry name" value="Galactose-binding domain-like"/>
    <property type="match status" value="1"/>
</dbReference>
<dbReference type="Gene3D" id="2.60.20.10">
    <property type="entry name" value="Crystallins"/>
    <property type="match status" value="1"/>
</dbReference>
<evidence type="ECO:0000313" key="4">
    <source>
        <dbReference type="EMBL" id="AKJ02104.1"/>
    </source>
</evidence>
<dbReference type="CDD" id="cd04080">
    <property type="entry name" value="CBM6_cellulase-like"/>
    <property type="match status" value="1"/>
</dbReference>
<dbReference type="InterPro" id="IPR006584">
    <property type="entry name" value="Cellulose-bd_IV"/>
</dbReference>
<reference evidence="5 7" key="2">
    <citation type="submission" date="2018-08" db="EMBL/GenBank/DDBJ databases">
        <title>Genomic Encyclopedia of Archaeal and Bacterial Type Strains, Phase II (KMG-II): from individual species to whole genera.</title>
        <authorList>
            <person name="Goeker M."/>
        </authorList>
    </citation>
    <scope>NUCLEOTIDE SEQUENCE [LARGE SCALE GENOMIC DNA]</scope>
    <source>
        <strain evidence="5 7">DSM 2261</strain>
    </source>
</reference>
<evidence type="ECO:0000256" key="1">
    <source>
        <dbReference type="ARBA" id="ARBA00022729"/>
    </source>
</evidence>
<dbReference type="SUPFAM" id="SSF49785">
    <property type="entry name" value="Galactose-binding domain-like"/>
    <property type="match status" value="1"/>
</dbReference>
<dbReference type="Proteomes" id="UP000256345">
    <property type="component" value="Unassembled WGS sequence"/>
</dbReference>